<dbReference type="EMBL" id="JAGTJQ010000009">
    <property type="protein sequence ID" value="KAH7025123.1"/>
    <property type="molecule type" value="Genomic_DNA"/>
</dbReference>
<dbReference type="OrthoDB" id="5137986at2759"/>
<organism evidence="1 2">
    <name type="scientific">Microdochium trichocladiopsis</name>
    <dbReference type="NCBI Taxonomy" id="1682393"/>
    <lineage>
        <taxon>Eukaryota</taxon>
        <taxon>Fungi</taxon>
        <taxon>Dikarya</taxon>
        <taxon>Ascomycota</taxon>
        <taxon>Pezizomycotina</taxon>
        <taxon>Sordariomycetes</taxon>
        <taxon>Xylariomycetidae</taxon>
        <taxon>Xylariales</taxon>
        <taxon>Microdochiaceae</taxon>
        <taxon>Microdochium</taxon>
    </lineage>
</organism>
<sequence>MNELNVAAVVLSWVDASDENAALQWLPSDAPEGDGTYSCPTLYVGNSTGETIRQLIHDNQISDMSVILDAPSYEAPTYTLISHLEGTGKTNNSIVLYTHSDGPSIIEENGPIMLLTLAEYFSRNLPFINLDLVMTTGHLSGDKLNESDWMGQRPDLMANAYAEISIEHFGAIEWKDVQTESGPVYTATGWTEPMWTFANGSSESDAMRSTYLEAFEGSPDYLRMALLQPLRVNGVRSKWYGVGGASKWGYSDVPSVGIIPQPDYLWASMIDGGYSKYDHDQAVAQLEVIIRAIKSLDQQFCSGQ</sequence>
<dbReference type="Proteomes" id="UP000756346">
    <property type="component" value="Unassembled WGS sequence"/>
</dbReference>
<dbReference type="GeneID" id="70180908"/>
<reference evidence="1" key="1">
    <citation type="journal article" date="2021" name="Nat. Commun.">
        <title>Genetic determinants of endophytism in the Arabidopsis root mycobiome.</title>
        <authorList>
            <person name="Mesny F."/>
            <person name="Miyauchi S."/>
            <person name="Thiergart T."/>
            <person name="Pickel B."/>
            <person name="Atanasova L."/>
            <person name="Karlsson M."/>
            <person name="Huettel B."/>
            <person name="Barry K.W."/>
            <person name="Haridas S."/>
            <person name="Chen C."/>
            <person name="Bauer D."/>
            <person name="Andreopoulos W."/>
            <person name="Pangilinan J."/>
            <person name="LaButti K."/>
            <person name="Riley R."/>
            <person name="Lipzen A."/>
            <person name="Clum A."/>
            <person name="Drula E."/>
            <person name="Henrissat B."/>
            <person name="Kohler A."/>
            <person name="Grigoriev I.V."/>
            <person name="Martin F.M."/>
            <person name="Hacquard S."/>
        </authorList>
    </citation>
    <scope>NUCLEOTIDE SEQUENCE</scope>
    <source>
        <strain evidence="1">MPI-CAGE-CH-0230</strain>
    </source>
</reference>
<dbReference type="RefSeq" id="XP_046008671.1">
    <property type="nucleotide sequence ID" value="XM_046151362.1"/>
</dbReference>
<comment type="caution">
    <text evidence="1">The sequence shown here is derived from an EMBL/GenBank/DDBJ whole genome shotgun (WGS) entry which is preliminary data.</text>
</comment>
<protein>
    <submittedName>
        <fullName evidence="1">Uncharacterized protein</fullName>
    </submittedName>
</protein>
<gene>
    <name evidence="1" type="ORF">B0I36DRAFT_274844</name>
</gene>
<accession>A0A9P8Y0S4</accession>
<evidence type="ECO:0000313" key="1">
    <source>
        <dbReference type="EMBL" id="KAH7025123.1"/>
    </source>
</evidence>
<name>A0A9P8Y0S4_9PEZI</name>
<dbReference type="AlphaFoldDB" id="A0A9P8Y0S4"/>
<keyword evidence="2" id="KW-1185">Reference proteome</keyword>
<evidence type="ECO:0000313" key="2">
    <source>
        <dbReference type="Proteomes" id="UP000756346"/>
    </source>
</evidence>
<proteinExistence type="predicted"/>